<feature type="region of interest" description="Disordered" evidence="1">
    <location>
        <begin position="72"/>
        <end position="131"/>
    </location>
</feature>
<comment type="caution">
    <text evidence="3">The sequence shown here is derived from an EMBL/GenBank/DDBJ whole genome shotgun (WGS) entry which is preliminary data.</text>
</comment>
<dbReference type="EMBL" id="QSGD01000019">
    <property type="protein sequence ID" value="RHB05965.1"/>
    <property type="molecule type" value="Genomic_DNA"/>
</dbReference>
<dbReference type="InterPro" id="IPR008966">
    <property type="entry name" value="Adhesion_dom_sf"/>
</dbReference>
<sequence>MQEYLRRLLKDKARLRKWKRIMIALSCIVVVCTVYALSLPAQTLTCDKEEHTHTAECYDENNELICEKEEHTHTDDCNKQEEVNEQEEVVKDEPETQNKDEQVSQESEEETTTTTTETTTETTKQPFDLSSEANKDKITDVQFTYKKDGVVVKPGQSVDVSTQDDLSMTYKLWFKGISATTLIECGGIISYKLPEGFTIKKSIDKNITSGSDVIGTMNVSTDGLVTITYNQQFLSRLQKNETLTGSFEVDAQIDMNKIDSSTGKVTITTPKGDITLNYGLDYKEHYGNVSVVDKSWEKETTSDYIKYTITLKAGDDGCKNLYVVDQFTQGKDLVKYEDINQSETPLKISGDNHQPYETRGVNLKAGTIYKTNAPSSDQKIPGPVTSISNPESFVWKIDEMNPNEIRKLTYYVKLIDTTQNLYHNKTNVVNNAQVYSKRDNSSQVYSKGYKESTFTPTININTSVMKKNIVKQDDNKDYKKDNDGNYLVNYQIEFNYGSENNVSIKKFQFADYLDYEDGVDFKTDSKMLPYISFVQDSIVLHVKEAGKTEYTEYKGDDISVKWAKENGAYSTTYKEDSTRFKVYELNNKSITINPGDSYYVTYTLKIKPEVYAAMQSDSVTIKNRYYTYSGSEELDKVGNRDLTLTEYKWVDKDVAKPTTSEETINIDGTKYKNQSNNQFIEDTSAEQSFKVPAGSYKYTVNINKTDKNKTDGKFNITDVTLTDTLDKDVMKYVGYMKIMAYDTQNNVVETKWVNIDKQQNFSLRLSDIDWTRNCYSYTFEYYATPNNLSSLTSAKVTNTFTLNGNVKRGVDGEIFTFENVNSSKEVTLEGSYNLKVNKQAWYYENPKQNATEWQNGKHYWVIEVNGSKIRKDTQIKDEINDASGKDEMSSYLHNDSLVGVYKGDFKNLSDYKTIDALPKESKVGEEYYKAEYSNDKHFSGENNYSELVLTTKKDIDLQENEKIYIVVKTEPKELPTEYRATSIYKNSVFVKHINDADFTKYNEASQELYGGNYILKELGQTFEYKNGKYTNISKGKDTDNPESKIVTKKLNGDGIYASWAFKVNYGGDLKGDYRVLETIPDGMELSYIRIKWKGNSANDITSKQLTNPGEWKEMKITADGDGSTNKGITTYYYVNGKQALIQLGSFQGIHARDDYSVDVQVVCRVIDPDVLLGGETKTFTNEVMLQSPDGTKDYVSANASAEISKIKILDKTNIHNDKSPKIDYTITANEYGQTLLKNTTDKLTLVDDLSPNLVLDPDSIKAKNIKNKSDVPIETKYDPEKNILEIQIPDGTPVQIQYSCKVKVAPKTDASVSNRVYWKNYGQTGGVNDEIKTFSYDLNASGTTETETHPELKIIKYDDTLKRISGAEFEIHECILENKEIKHTSKNPITVTSGADGTVTIPIDKFPMDFNTIYEVKETKTVDGYILDNTPYYIMRAKKEDSGDDYSDYVKKYIEIAYQNSKDKHYIVAYDKDYFLVKIYNAQQGITVQKAFTNNAAETKHNPVSGTYRFGLYENENGEGKPLEIISIHYDPKDKDVKSAKFKNPIDLTKDYYVFEIGQNNQPIKASDGEATINSMQYKVVYNNETNSTETNSAKVGETVTVTNKSRTKILPSTGSMGTLIYRLLGATLVVVSVICLSNINKNKRKEKRRKR</sequence>
<evidence type="ECO:0000256" key="1">
    <source>
        <dbReference type="SAM" id="MobiDB-lite"/>
    </source>
</evidence>
<proteinExistence type="predicted"/>
<evidence type="ECO:0000313" key="3">
    <source>
        <dbReference type="EMBL" id="RHB05965.1"/>
    </source>
</evidence>
<protein>
    <submittedName>
        <fullName evidence="3">Uncharacterized protein</fullName>
    </submittedName>
</protein>
<dbReference type="SUPFAM" id="SSF49401">
    <property type="entry name" value="Bacterial adhesins"/>
    <property type="match status" value="2"/>
</dbReference>
<keyword evidence="2" id="KW-1133">Transmembrane helix</keyword>
<keyword evidence="2" id="KW-0812">Transmembrane</keyword>
<feature type="compositionally biased region" description="Low complexity" evidence="1">
    <location>
        <begin position="112"/>
        <end position="123"/>
    </location>
</feature>
<dbReference type="Proteomes" id="UP000285288">
    <property type="component" value="Unassembled WGS sequence"/>
</dbReference>
<feature type="compositionally biased region" description="Basic and acidic residues" evidence="1">
    <location>
        <begin position="72"/>
        <end position="102"/>
    </location>
</feature>
<gene>
    <name evidence="3" type="ORF">DW907_06075</name>
</gene>
<dbReference type="InterPro" id="IPR013783">
    <property type="entry name" value="Ig-like_fold"/>
</dbReference>
<evidence type="ECO:0000256" key="2">
    <source>
        <dbReference type="SAM" id="Phobius"/>
    </source>
</evidence>
<dbReference type="Gene3D" id="2.60.40.10">
    <property type="entry name" value="Immunoglobulins"/>
    <property type="match status" value="1"/>
</dbReference>
<keyword evidence="2" id="KW-0472">Membrane</keyword>
<dbReference type="RefSeq" id="WP_118011308.1">
    <property type="nucleotide sequence ID" value="NZ_QSGD01000019.1"/>
</dbReference>
<feature type="transmembrane region" description="Helical" evidence="2">
    <location>
        <begin position="1620"/>
        <end position="1640"/>
    </location>
</feature>
<evidence type="ECO:0000313" key="4">
    <source>
        <dbReference type="Proteomes" id="UP000285288"/>
    </source>
</evidence>
<name>A0A413UCN4_9FIRM</name>
<reference evidence="3 4" key="1">
    <citation type="submission" date="2018-08" db="EMBL/GenBank/DDBJ databases">
        <title>A genome reference for cultivated species of the human gut microbiota.</title>
        <authorList>
            <person name="Zou Y."/>
            <person name="Xue W."/>
            <person name="Luo G."/>
        </authorList>
    </citation>
    <scope>NUCLEOTIDE SEQUENCE [LARGE SCALE GENOMIC DNA]</scope>
    <source>
        <strain evidence="3 4">AM42-13AC</strain>
    </source>
</reference>
<feature type="transmembrane region" description="Helical" evidence="2">
    <location>
        <begin position="21"/>
        <end position="41"/>
    </location>
</feature>
<accession>A0A413UCN4</accession>
<organism evidence="3 4">
    <name type="scientific">Holdemanella biformis</name>
    <dbReference type="NCBI Taxonomy" id="1735"/>
    <lineage>
        <taxon>Bacteria</taxon>
        <taxon>Bacillati</taxon>
        <taxon>Bacillota</taxon>
        <taxon>Erysipelotrichia</taxon>
        <taxon>Erysipelotrichales</taxon>
        <taxon>Erysipelotrichaceae</taxon>
        <taxon>Holdemanella</taxon>
    </lineage>
</organism>